<dbReference type="Pfam" id="PF13650">
    <property type="entry name" value="Asp_protease_2"/>
    <property type="match status" value="1"/>
</dbReference>
<evidence type="ECO:0000256" key="1">
    <source>
        <dbReference type="SAM" id="MobiDB-lite"/>
    </source>
</evidence>
<sequence length="551" mass="62017">RPPILTAGKPSPLCFQQWETGCLAYFEIKAVDAAVQVQRVAPGLQDTLVQAWYSAYREAFNAMEFTEFMAELRAEFLDSDWAEKICLDIGEMRQDKKPWSEYLNDVLQQNSLIRGTPEHMDDTLLRYHLHSNMDPILRDRAKRDGSGTAVTFKLWKDIVRKSAEGLRNDELRFQNMVQAEVARQQKKTGIVNKPSRNANTSAATTDAAVGKQKNCPPLAPGERLLLDKHSGCTKCRRFYVDHRAKTCPNPFPDPATYKPLTEREALMAKTKNSSNAAPAAAVHELDENENSNLLVAAFVDDPDLPSNVLGNGTDSEEYVSPLHHPHLYWDCHVDGPSSPSPIRCRALIDHGSHTVLIDESLVQHLGLRRRRLHTPLKIGMAISEGNSGKELREWVKIKPVSLDGRWSSRTLRAVIAPQLCAPILLGGPFLFSNKIVVDHESRSVIAKDNNYNLLQPSPPVPARNDSLHCADESAGLVAAIRDRIEAIAEQEALEKRAELLRQEFADRFPTELPPVTNLPTDVFHEFTLKDPNREIKSRQYACPKKWQEPWK</sequence>
<feature type="region of interest" description="Disordered" evidence="1">
    <location>
        <begin position="185"/>
        <end position="208"/>
    </location>
</feature>
<reference evidence="2 3" key="1">
    <citation type="submission" date="2015-04" db="EMBL/GenBank/DDBJ databases">
        <title>Complete genome sequence of Schizopora paradoxa KUC8140, a cosmopolitan wood degrader in East Asia.</title>
        <authorList>
            <consortium name="DOE Joint Genome Institute"/>
            <person name="Min B."/>
            <person name="Park H."/>
            <person name="Jang Y."/>
            <person name="Kim J.-J."/>
            <person name="Kim K.H."/>
            <person name="Pangilinan J."/>
            <person name="Lipzen A."/>
            <person name="Riley R."/>
            <person name="Grigoriev I.V."/>
            <person name="Spatafora J.W."/>
            <person name="Choi I.-G."/>
        </authorList>
    </citation>
    <scope>NUCLEOTIDE SEQUENCE [LARGE SCALE GENOMIC DNA]</scope>
    <source>
        <strain evidence="2 3">KUC8140</strain>
    </source>
</reference>
<name>A0A0H2QXD7_9AGAM</name>
<evidence type="ECO:0000313" key="3">
    <source>
        <dbReference type="Proteomes" id="UP000053477"/>
    </source>
</evidence>
<dbReference type="EMBL" id="KQ086798">
    <property type="protein sequence ID" value="KLO04004.1"/>
    <property type="molecule type" value="Genomic_DNA"/>
</dbReference>
<dbReference type="STRING" id="27342.A0A0H2QXD7"/>
<evidence type="ECO:0000313" key="2">
    <source>
        <dbReference type="EMBL" id="KLO04004.1"/>
    </source>
</evidence>
<gene>
    <name evidence="2" type="ORF">SCHPADRAFT_803526</name>
</gene>
<keyword evidence="3" id="KW-1185">Reference proteome</keyword>
<feature type="compositionally biased region" description="Low complexity" evidence="1">
    <location>
        <begin position="197"/>
        <end position="208"/>
    </location>
</feature>
<dbReference type="AlphaFoldDB" id="A0A0H2QXD7"/>
<dbReference type="OrthoDB" id="2369050at2759"/>
<dbReference type="InParanoid" id="A0A0H2QXD7"/>
<accession>A0A0H2QXD7</accession>
<protein>
    <submittedName>
        <fullName evidence="2">Uncharacterized protein</fullName>
    </submittedName>
</protein>
<dbReference type="CDD" id="cd00303">
    <property type="entry name" value="retropepsin_like"/>
    <property type="match status" value="1"/>
</dbReference>
<feature type="non-terminal residue" evidence="2">
    <location>
        <position position="1"/>
    </location>
</feature>
<proteinExistence type="predicted"/>
<feature type="non-terminal residue" evidence="2">
    <location>
        <position position="551"/>
    </location>
</feature>
<organism evidence="2 3">
    <name type="scientific">Schizopora paradoxa</name>
    <dbReference type="NCBI Taxonomy" id="27342"/>
    <lineage>
        <taxon>Eukaryota</taxon>
        <taxon>Fungi</taxon>
        <taxon>Dikarya</taxon>
        <taxon>Basidiomycota</taxon>
        <taxon>Agaricomycotina</taxon>
        <taxon>Agaricomycetes</taxon>
        <taxon>Hymenochaetales</taxon>
        <taxon>Schizoporaceae</taxon>
        <taxon>Schizopora</taxon>
    </lineage>
</organism>
<dbReference type="InterPro" id="IPR021109">
    <property type="entry name" value="Peptidase_aspartic_dom_sf"/>
</dbReference>
<dbReference type="Gene3D" id="2.40.70.10">
    <property type="entry name" value="Acid Proteases"/>
    <property type="match status" value="1"/>
</dbReference>
<dbReference type="Proteomes" id="UP000053477">
    <property type="component" value="Unassembled WGS sequence"/>
</dbReference>